<reference evidence="2 3" key="1">
    <citation type="journal article" date="2012" name="Eukaryot. Cell">
        <title>Draft genome sequence of Wickerhamomyces ciferrii NRRL Y-1031 F-60-10.</title>
        <authorList>
            <person name="Schneider J."/>
            <person name="Andrea H."/>
            <person name="Blom J."/>
            <person name="Jaenicke S."/>
            <person name="Ruckert C."/>
            <person name="Schorsch C."/>
            <person name="Szczepanowski R."/>
            <person name="Farwick M."/>
            <person name="Goesmann A."/>
            <person name="Puhler A."/>
            <person name="Schaffer S."/>
            <person name="Tauch A."/>
            <person name="Kohler T."/>
            <person name="Brinkrolf K."/>
        </authorList>
    </citation>
    <scope>NUCLEOTIDE SEQUENCE [LARGE SCALE GENOMIC DNA]</scope>
    <source>
        <strain evidence="3">ATCC 14091 / BCRC 22168 / CBS 111 / JCM 3599 / NBRC 0793 / NRRL Y-1031 F-60-10</strain>
    </source>
</reference>
<feature type="compositionally biased region" description="Low complexity" evidence="1">
    <location>
        <begin position="71"/>
        <end position="80"/>
    </location>
</feature>
<feature type="region of interest" description="Disordered" evidence="1">
    <location>
        <begin position="1"/>
        <end position="80"/>
    </location>
</feature>
<comment type="caution">
    <text evidence="2">The sequence shown here is derived from an EMBL/GenBank/DDBJ whole genome shotgun (WGS) entry which is preliminary data.</text>
</comment>
<evidence type="ECO:0000313" key="2">
    <source>
        <dbReference type="EMBL" id="CCH41332.1"/>
    </source>
</evidence>
<accession>K0KGM3</accession>
<dbReference type="eggNOG" id="ENOG502SE1D">
    <property type="taxonomic scope" value="Eukaryota"/>
</dbReference>
<evidence type="ECO:0000256" key="1">
    <source>
        <dbReference type="SAM" id="MobiDB-lite"/>
    </source>
</evidence>
<name>K0KGM3_WICCF</name>
<feature type="region of interest" description="Disordered" evidence="1">
    <location>
        <begin position="147"/>
        <end position="200"/>
    </location>
</feature>
<feature type="compositionally biased region" description="Polar residues" evidence="1">
    <location>
        <begin position="1"/>
        <end position="45"/>
    </location>
</feature>
<dbReference type="Proteomes" id="UP000009328">
    <property type="component" value="Unassembled WGS sequence"/>
</dbReference>
<proteinExistence type="predicted"/>
<dbReference type="EMBL" id="CAIF01000017">
    <property type="protein sequence ID" value="CCH41332.1"/>
    <property type="molecule type" value="Genomic_DNA"/>
</dbReference>
<feature type="compositionally biased region" description="Low complexity" evidence="1">
    <location>
        <begin position="46"/>
        <end position="61"/>
    </location>
</feature>
<feature type="compositionally biased region" description="Polar residues" evidence="1">
    <location>
        <begin position="187"/>
        <end position="200"/>
    </location>
</feature>
<organism evidence="2 3">
    <name type="scientific">Wickerhamomyces ciferrii (strain ATCC 14091 / BCRC 22168 / CBS 111 / JCM 3599 / NBRC 0793 / NRRL Y-1031 F-60-10)</name>
    <name type="common">Yeast</name>
    <name type="synonym">Pichia ciferrii</name>
    <dbReference type="NCBI Taxonomy" id="1206466"/>
    <lineage>
        <taxon>Eukaryota</taxon>
        <taxon>Fungi</taxon>
        <taxon>Dikarya</taxon>
        <taxon>Ascomycota</taxon>
        <taxon>Saccharomycotina</taxon>
        <taxon>Saccharomycetes</taxon>
        <taxon>Phaffomycetales</taxon>
        <taxon>Wickerhamomycetaceae</taxon>
        <taxon>Wickerhamomyces</taxon>
    </lineage>
</organism>
<protein>
    <submittedName>
        <fullName evidence="2">Uncharacterized protein</fullName>
    </submittedName>
</protein>
<gene>
    <name evidence="2" type="ORF">BN7_871</name>
</gene>
<evidence type="ECO:0000313" key="3">
    <source>
        <dbReference type="Proteomes" id="UP000009328"/>
    </source>
</evidence>
<dbReference type="HOGENOM" id="CLU_1246201_0_0_1"/>
<sequence>MDISKTPSPTSGNGKAQLNQILSKDGNISTNDSKSNITPRSSTRHSISFINNRSNSSSFNSPKITKERRSSSFASPSSSFARRRSFLSPSMINNETHQSYELNSSIGSSSFYYQNNVPSFSISLKESQGFCWNQDLFASQYQQQSNNVFEDSEDEDENGNENENQHGEQEDQDDYDTTNHEDRNINHRYSNGGRSLSMSNENQTYKVRVIDIKIDDDEQVLR</sequence>
<dbReference type="InParanoid" id="K0KGM3"/>
<feature type="compositionally biased region" description="Acidic residues" evidence="1">
    <location>
        <begin position="150"/>
        <end position="160"/>
    </location>
</feature>
<keyword evidence="3" id="KW-1185">Reference proteome</keyword>
<dbReference type="AlphaFoldDB" id="K0KGM3"/>